<proteinExistence type="inferred from homology"/>
<evidence type="ECO:0000256" key="1">
    <source>
        <dbReference type="ARBA" id="ARBA00002550"/>
    </source>
</evidence>
<dbReference type="PANTHER" id="PTHR23083">
    <property type="entry name" value="TETRATRICOPEPTIDE REPEAT PROTEIN, TPR"/>
    <property type="match status" value="1"/>
</dbReference>
<dbReference type="Proteomes" id="UP000053815">
    <property type="component" value="Unassembled WGS sequence"/>
</dbReference>
<dbReference type="InterPro" id="IPR051722">
    <property type="entry name" value="Endocytosis_PI4K-reg_protein"/>
</dbReference>
<dbReference type="OrthoDB" id="29013at2759"/>
<keyword evidence="5" id="KW-1185">Reference proteome</keyword>
<protein>
    <recommendedName>
        <fullName evidence="6">TPR-like protein</fullName>
    </recommendedName>
</protein>
<accession>A0A0C9MUY5</accession>
<feature type="region of interest" description="Disordered" evidence="3">
    <location>
        <begin position="711"/>
        <end position="730"/>
    </location>
</feature>
<dbReference type="STRING" id="91626.A0A0C9MUY5"/>
<reference evidence="4" key="1">
    <citation type="submission" date="2014-09" db="EMBL/GenBank/DDBJ databases">
        <title>Draft genome sequence of an oleaginous Mucoromycotina fungus Mucor ambiguus NBRC6742.</title>
        <authorList>
            <person name="Takeda I."/>
            <person name="Yamane N."/>
            <person name="Morita T."/>
            <person name="Tamano K."/>
            <person name="Machida M."/>
            <person name="Baker S."/>
            <person name="Koike H."/>
        </authorList>
    </citation>
    <scope>NUCLEOTIDE SEQUENCE</scope>
    <source>
        <strain evidence="4">NBRC 6742</strain>
    </source>
</reference>
<sequence length="1102" mass="123608">MDQKVNQLLQEIDLARCRAQWSTAIELSKKYKKIKPQDSGKPQREDDVAVFMLLTICALVLDITICTEVDLIRLLKSTTDIEKRGWDVIHQHDSPQNIALLPVIDSSKVKHLIARLDFLNVDQNDQVDLSSTDNWQAQFSKILLARIYFESGQYDLALAALQNLALRVEDVETGYGLVLLVQARAIKGICLEKQNKPEAAIEAYEAAWQAVELQPQERGVMLSFWIEECLYRGCLLRLQLNHPVKDTLTMMRAYVQLVSSHWSPHWRMFRRWVIFKFYAEYLVKIYQNDTFIVAENNSLSNDAAAFEELATLMTLFRHLFTIITPHLPFESQSLYGISLSHIMMSSHDTIGWGEINQIRRVLQYLYQVKAVTFNNPTVSRYIFFTLLRLGSLEESKYALRAYLDLVGVPDFDQDILLDDVFLGSATEASDATHDPHEKDSATSIAPPLTTTTKAIAILNRLTELEDETINTVISVLLSGVYLYGHEEQNGKLAAYLSDMGLDLLLQSKHKAYWTEMYRARGCAYSLLASQCEDPDDRASHHQTALTSLQNAAEHNRACWKSFYALGLQQANMRDTHAAIVSIRRSIELNPHYAPSWHLLSLLYSCKRTDHLSLAAQTLEVGLQVAEKQQSSWSLGAIPVYSWTKGEVNANDVFEKSESLISMRMTQLALLEAKDGPESVIDQYQDLFTLYAQLTQQLGLLEVTSTSTTPIDFTSSGVSTSSTFQRPRRKSSISLIRRTSLTSIANSITGNGGSSSSSIKAIGRPRSSSVESKSSVKPPSLARRAESDTDDFSDDSSVSRQSSYSRRPKKQRQPTFKSIAQQQQEAAELKKRSLQLIDLGLARRIGTAAANPAKHNGSSSRSFFTNESSQGAVSLASMLTPSYSMGSLRSNSVSSRSSSVLLAGRTNVVTKDGLMVSTFHQHHQAFELRKKTHWHSLLVTLWLMSTKTFMKANLLDEANKALGEAEQLGLGDPNVWWHLGQLSIQVGDMISQKKKLSVDDTNAIREMKQVATDSFEKALILDPDHVPSQIAKAGILTSDLALGLLEQITLGLGWDSSEAWYQYAQVKKQQGDYDRVKSCLLYALELHDTEPIRHLSILPKFII</sequence>
<feature type="compositionally biased region" description="Low complexity" evidence="3">
    <location>
        <begin position="745"/>
        <end position="779"/>
    </location>
</feature>
<dbReference type="InterPro" id="IPR011990">
    <property type="entry name" value="TPR-like_helical_dom_sf"/>
</dbReference>
<feature type="compositionally biased region" description="Low complexity" evidence="3">
    <location>
        <begin position="713"/>
        <end position="722"/>
    </location>
</feature>
<dbReference type="EMBL" id="DF836443">
    <property type="protein sequence ID" value="GAN07247.1"/>
    <property type="molecule type" value="Genomic_DNA"/>
</dbReference>
<dbReference type="AlphaFoldDB" id="A0A0C9MUY5"/>
<evidence type="ECO:0000313" key="4">
    <source>
        <dbReference type="EMBL" id="GAN07247.1"/>
    </source>
</evidence>
<dbReference type="SUPFAM" id="SSF48452">
    <property type="entry name" value="TPR-like"/>
    <property type="match status" value="2"/>
</dbReference>
<feature type="region of interest" description="Disordered" evidence="3">
    <location>
        <begin position="745"/>
        <end position="823"/>
    </location>
</feature>
<dbReference type="SMART" id="SM00028">
    <property type="entry name" value="TPR"/>
    <property type="match status" value="3"/>
</dbReference>
<name>A0A0C9MUY5_9FUNG</name>
<comment type="similarity">
    <text evidence="2">Belongs to the YPP1 family.</text>
</comment>
<organism evidence="4">
    <name type="scientific">Mucor ambiguus</name>
    <dbReference type="NCBI Taxonomy" id="91626"/>
    <lineage>
        <taxon>Eukaryota</taxon>
        <taxon>Fungi</taxon>
        <taxon>Fungi incertae sedis</taxon>
        <taxon>Mucoromycota</taxon>
        <taxon>Mucoromycotina</taxon>
        <taxon>Mucoromycetes</taxon>
        <taxon>Mucorales</taxon>
        <taxon>Mucorineae</taxon>
        <taxon>Mucoraceae</taxon>
        <taxon>Mucor</taxon>
    </lineage>
</organism>
<dbReference type="InterPro" id="IPR019734">
    <property type="entry name" value="TPR_rpt"/>
</dbReference>
<evidence type="ECO:0000256" key="2">
    <source>
        <dbReference type="ARBA" id="ARBA00038251"/>
    </source>
</evidence>
<gene>
    <name evidence="4" type="ORF">MAM1_0154c06742</name>
</gene>
<evidence type="ECO:0008006" key="6">
    <source>
        <dbReference type="Google" id="ProtNLM"/>
    </source>
</evidence>
<comment type="function">
    <text evidence="1">Involved in endocytosis.</text>
</comment>
<dbReference type="Gene3D" id="1.25.40.10">
    <property type="entry name" value="Tetratricopeptide repeat domain"/>
    <property type="match status" value="3"/>
</dbReference>
<evidence type="ECO:0000313" key="5">
    <source>
        <dbReference type="Proteomes" id="UP000053815"/>
    </source>
</evidence>
<feature type="compositionally biased region" description="Low complexity" evidence="3">
    <location>
        <begin position="794"/>
        <end position="804"/>
    </location>
</feature>
<evidence type="ECO:0000256" key="3">
    <source>
        <dbReference type="SAM" id="MobiDB-lite"/>
    </source>
</evidence>
<dbReference type="PANTHER" id="PTHR23083:SF464">
    <property type="entry name" value="TETRATRICOPEPTIDE REPEAT DOMAIN 7, ISOFORM A"/>
    <property type="match status" value="1"/>
</dbReference>